<reference evidence="1" key="1">
    <citation type="submission" date="2021-06" db="EMBL/GenBank/DDBJ databases">
        <authorList>
            <person name="Kallberg Y."/>
            <person name="Tangrot J."/>
            <person name="Rosling A."/>
        </authorList>
    </citation>
    <scope>NUCLEOTIDE SEQUENCE</scope>
    <source>
        <strain evidence="1">AU212A</strain>
    </source>
</reference>
<dbReference type="EMBL" id="CAJVPM010003495">
    <property type="protein sequence ID" value="CAG8502011.1"/>
    <property type="molecule type" value="Genomic_DNA"/>
</dbReference>
<sequence length="809" mass="92028">MTEQMEDVEFNNVSEIDILKKRNDELNETLKTKESEIQKLMETNNELISELENNNQKHVELAENKKLNEEISELSIDYNKLWQENQNLENYNQKLLREKTELKNDYDALWDTKTTLMEEKKVLEKENSKCKMLQKSKEALEKQLRDLNKNLNDYKKHTNNLEQSITQLKEERDNYLAKLTNLSNMYGQKERQIKELKDEASKYQLALGNATTFRLNDDDKNNTVQLNVDIESLQDKISDYVTHLKGSINLDYGAINRLLERYGSKTQINHQTPNKPLIKAVLQRHVLEKILNFANEYFNKNEIDTSTYCLESEIVYKTKDLIESVNRLSYERFGSDHVTQAAPIKLRQQIYAVLGHRGFSDTHENGLHPFLKQCQNALNHSINRYRSFKDPDKTTSIEEKAVELVSDVIRLFYFRFKVQEPIIHYYWFKYGEKVHKIYMNAQCEEDVDDVLVDICSFPLIGKDLNDPSKRKIFTQAKVYSRVEPKKQTLATIIKNKVCNAIIGEPPKAMNNGQQFQDTSTQTKHDHKKAKLEADYPASSITETEVTEVPSKTEGTNTESSKIEASASSKLGLPKTDDTSINDKDKNSSNDSSKTNNNDETKVNKTNGSPDNYSETGKTVDSSKSDITNDSSKTNKTNDSSETNKTNVSSKPGNDDSSEINKTDDSSETNKTNVSSKPGNDDSSETNKTDVSSETNKNDDSSETDKTDDSSNTNKTDDSSSKLGNDDSSKTEDSSETNKTEDSSETNKTEDSSETNKTEDSSETDKSNDSFEPDKIGAFSKINDVSSTDETNNSSKNNNDKNDNSPDNKI</sequence>
<name>A0ACA9KZ31_9GLOM</name>
<proteinExistence type="predicted"/>
<evidence type="ECO:0000313" key="2">
    <source>
        <dbReference type="Proteomes" id="UP000789860"/>
    </source>
</evidence>
<accession>A0ACA9KZ31</accession>
<gene>
    <name evidence="1" type="ORF">SCALOS_LOCUS3282</name>
</gene>
<evidence type="ECO:0000313" key="1">
    <source>
        <dbReference type="EMBL" id="CAG8502011.1"/>
    </source>
</evidence>
<protein>
    <submittedName>
        <fullName evidence="1">5998_t:CDS:1</fullName>
    </submittedName>
</protein>
<comment type="caution">
    <text evidence="1">The sequence shown here is derived from an EMBL/GenBank/DDBJ whole genome shotgun (WGS) entry which is preliminary data.</text>
</comment>
<dbReference type="Proteomes" id="UP000789860">
    <property type="component" value="Unassembled WGS sequence"/>
</dbReference>
<organism evidence="1 2">
    <name type="scientific">Scutellospora calospora</name>
    <dbReference type="NCBI Taxonomy" id="85575"/>
    <lineage>
        <taxon>Eukaryota</taxon>
        <taxon>Fungi</taxon>
        <taxon>Fungi incertae sedis</taxon>
        <taxon>Mucoromycota</taxon>
        <taxon>Glomeromycotina</taxon>
        <taxon>Glomeromycetes</taxon>
        <taxon>Diversisporales</taxon>
        <taxon>Gigasporaceae</taxon>
        <taxon>Scutellospora</taxon>
    </lineage>
</organism>
<keyword evidence="2" id="KW-1185">Reference proteome</keyword>